<sequence>MRPDRRYIVLLLAVLMLPLIGMCLLPLADTSEPRYAEIARLMAESGDWITPWFEPGVPFWGKPPLSFWAQAASFRLFGVTDFAARLPSWCATLAALGALYACVRQVYDTSTARLSVLIYASCALVFIASGAVLTDPFLALGTVLCMTGALMASHASGVFWRYAFFIGLAVGLLAKGPLAVVLVGGAVAPAFLLDRSFRASLKGLPWVTGLAVLLVLVVPWYVLAEIKTPGFLDYFLVGEHVRRFLDPGWAGDLYGTAHRAPRGTIWVYWLQASFPWGILALALLLWLSVSARGRALLVAGCHDRRTLYFLGWALFTPMFFTFSGNILWTYLLPALGGFSVLLARGLVCLHRQRPVAWVMLAPYAAAAAPLALAVFVSVMVMNPSLLKTEKYLVSYAQHHGKLSAPLLYVDDLPFSARFYSRNTARRVSRDVLLARLATGEGLWFAIQKENAATLGDVGAIPVLESRRFVLMYHQSHADNQIASGPRSAGHAEPLIK</sequence>
<dbReference type="GO" id="GO:0010041">
    <property type="term" value="P:response to iron(III) ion"/>
    <property type="evidence" value="ECO:0007669"/>
    <property type="project" value="TreeGrafter"/>
</dbReference>
<keyword evidence="3" id="KW-0328">Glycosyltransferase</keyword>
<keyword evidence="2" id="KW-1003">Cell membrane</keyword>
<protein>
    <submittedName>
        <fullName evidence="10">Glycosyltransferase family 39 protein</fullName>
    </submittedName>
</protein>
<dbReference type="Proteomes" id="UP000545386">
    <property type="component" value="Unassembled WGS sequence"/>
</dbReference>
<feature type="transmembrane region" description="Helical" evidence="8">
    <location>
        <begin position="330"/>
        <end position="349"/>
    </location>
</feature>
<dbReference type="RefSeq" id="WP_185778761.1">
    <property type="nucleotide sequence ID" value="NZ_JACJUU010000002.1"/>
</dbReference>
<dbReference type="GO" id="GO:0009103">
    <property type="term" value="P:lipopolysaccharide biosynthetic process"/>
    <property type="evidence" value="ECO:0007669"/>
    <property type="project" value="UniProtKB-ARBA"/>
</dbReference>
<feature type="transmembrane region" description="Helical" evidence="8">
    <location>
        <begin position="7"/>
        <end position="28"/>
    </location>
</feature>
<feature type="transmembrane region" description="Helical" evidence="8">
    <location>
        <begin position="266"/>
        <end position="287"/>
    </location>
</feature>
<dbReference type="PANTHER" id="PTHR33908">
    <property type="entry name" value="MANNOSYLTRANSFERASE YKCB-RELATED"/>
    <property type="match status" value="1"/>
</dbReference>
<evidence type="ECO:0000256" key="8">
    <source>
        <dbReference type="SAM" id="Phobius"/>
    </source>
</evidence>
<dbReference type="GO" id="GO:0005886">
    <property type="term" value="C:plasma membrane"/>
    <property type="evidence" value="ECO:0007669"/>
    <property type="project" value="UniProtKB-SubCell"/>
</dbReference>
<comment type="subcellular location">
    <subcellularLocation>
        <location evidence="1">Cell membrane</location>
        <topology evidence="1">Multi-pass membrane protein</topology>
    </subcellularLocation>
</comment>
<dbReference type="GO" id="GO:0006493">
    <property type="term" value="P:protein O-linked glycosylation"/>
    <property type="evidence" value="ECO:0007669"/>
    <property type="project" value="InterPro"/>
</dbReference>
<evidence type="ECO:0000256" key="1">
    <source>
        <dbReference type="ARBA" id="ARBA00004651"/>
    </source>
</evidence>
<dbReference type="GO" id="GO:0000030">
    <property type="term" value="F:mannosyltransferase activity"/>
    <property type="evidence" value="ECO:0007669"/>
    <property type="project" value="InterPro"/>
</dbReference>
<evidence type="ECO:0000259" key="9">
    <source>
        <dbReference type="Pfam" id="PF02366"/>
    </source>
</evidence>
<dbReference type="PANTHER" id="PTHR33908:SF3">
    <property type="entry name" value="UNDECAPRENYL PHOSPHATE-ALPHA-4-AMINO-4-DEOXY-L-ARABINOSE ARABINOSYL TRANSFERASE"/>
    <property type="match status" value="1"/>
</dbReference>
<evidence type="ECO:0000256" key="2">
    <source>
        <dbReference type="ARBA" id="ARBA00022475"/>
    </source>
</evidence>
<dbReference type="Pfam" id="PF02366">
    <property type="entry name" value="PMT"/>
    <property type="match status" value="1"/>
</dbReference>
<keyword evidence="11" id="KW-1185">Reference proteome</keyword>
<dbReference type="GO" id="GO:0016763">
    <property type="term" value="F:pentosyltransferase activity"/>
    <property type="evidence" value="ECO:0007669"/>
    <property type="project" value="TreeGrafter"/>
</dbReference>
<reference evidence="10 11" key="1">
    <citation type="submission" date="2020-08" db="EMBL/GenBank/DDBJ databases">
        <title>Paraeoetvoesia sp. YC-7-48 draft genome sequence.</title>
        <authorList>
            <person name="Yao L."/>
        </authorList>
    </citation>
    <scope>NUCLEOTIDE SEQUENCE [LARGE SCALE GENOMIC DNA]</scope>
    <source>
        <strain evidence="11">YC-7-48</strain>
    </source>
</reference>
<evidence type="ECO:0000313" key="10">
    <source>
        <dbReference type="EMBL" id="MBC2768948.1"/>
    </source>
</evidence>
<feature type="transmembrane region" description="Helical" evidence="8">
    <location>
        <begin position="356"/>
        <end position="381"/>
    </location>
</feature>
<evidence type="ECO:0000313" key="11">
    <source>
        <dbReference type="Proteomes" id="UP000545386"/>
    </source>
</evidence>
<feature type="transmembrane region" description="Helical" evidence="8">
    <location>
        <begin position="82"/>
        <end position="102"/>
    </location>
</feature>
<evidence type="ECO:0000256" key="4">
    <source>
        <dbReference type="ARBA" id="ARBA00022679"/>
    </source>
</evidence>
<gene>
    <name evidence="10" type="ORF">GTU67_03350</name>
</gene>
<feature type="transmembrane region" description="Helical" evidence="8">
    <location>
        <begin position="159"/>
        <end position="192"/>
    </location>
</feature>
<dbReference type="InterPro" id="IPR003342">
    <property type="entry name" value="ArnT-like_N"/>
</dbReference>
<dbReference type="EMBL" id="JACJUU010000002">
    <property type="protein sequence ID" value="MBC2768948.1"/>
    <property type="molecule type" value="Genomic_DNA"/>
</dbReference>
<name>A0A842HMZ8_9BURK</name>
<evidence type="ECO:0000256" key="5">
    <source>
        <dbReference type="ARBA" id="ARBA00022692"/>
    </source>
</evidence>
<evidence type="ECO:0000256" key="7">
    <source>
        <dbReference type="ARBA" id="ARBA00023136"/>
    </source>
</evidence>
<proteinExistence type="predicted"/>
<dbReference type="InterPro" id="IPR050297">
    <property type="entry name" value="LipidA_mod_glycosyltrf_83"/>
</dbReference>
<feature type="domain" description="ArnT-like N-terminal" evidence="9">
    <location>
        <begin position="28"/>
        <end position="235"/>
    </location>
</feature>
<feature type="transmembrane region" description="Helical" evidence="8">
    <location>
        <begin position="204"/>
        <end position="223"/>
    </location>
</feature>
<evidence type="ECO:0000256" key="6">
    <source>
        <dbReference type="ARBA" id="ARBA00022989"/>
    </source>
</evidence>
<accession>A0A842HMZ8</accession>
<dbReference type="AlphaFoldDB" id="A0A842HMZ8"/>
<comment type="caution">
    <text evidence="10">The sequence shown here is derived from an EMBL/GenBank/DDBJ whole genome shotgun (WGS) entry which is preliminary data.</text>
</comment>
<feature type="transmembrane region" description="Helical" evidence="8">
    <location>
        <begin position="114"/>
        <end position="139"/>
    </location>
</feature>
<keyword evidence="6 8" id="KW-1133">Transmembrane helix</keyword>
<keyword evidence="4 10" id="KW-0808">Transferase</keyword>
<evidence type="ECO:0000256" key="3">
    <source>
        <dbReference type="ARBA" id="ARBA00022676"/>
    </source>
</evidence>
<keyword evidence="5 8" id="KW-0812">Transmembrane</keyword>
<organism evidence="10 11">
    <name type="scientific">Pusillimonas minor</name>
    <dbReference type="NCBI Taxonomy" id="2697024"/>
    <lineage>
        <taxon>Bacteria</taxon>
        <taxon>Pseudomonadati</taxon>
        <taxon>Pseudomonadota</taxon>
        <taxon>Betaproteobacteria</taxon>
        <taxon>Burkholderiales</taxon>
        <taxon>Alcaligenaceae</taxon>
        <taxon>Pusillimonas</taxon>
    </lineage>
</organism>
<keyword evidence="7 8" id="KW-0472">Membrane</keyword>